<dbReference type="InterPro" id="IPR023395">
    <property type="entry name" value="MCP_dom_sf"/>
</dbReference>
<feature type="transmembrane region" description="Helical" evidence="14">
    <location>
        <begin position="521"/>
        <end position="540"/>
    </location>
</feature>
<feature type="compositionally biased region" description="Low complexity" evidence="13">
    <location>
        <begin position="163"/>
        <end position="173"/>
    </location>
</feature>
<dbReference type="Pfam" id="PF13202">
    <property type="entry name" value="EF-hand_5"/>
    <property type="match status" value="2"/>
</dbReference>
<gene>
    <name evidence="16" type="primary">TPHA0F01510</name>
    <name evidence="16" type="ordered locus">TPHA_0F01510</name>
</gene>
<evidence type="ECO:0000256" key="1">
    <source>
        <dbReference type="ARBA" id="ARBA00004448"/>
    </source>
</evidence>
<dbReference type="RefSeq" id="XP_003686069.1">
    <property type="nucleotide sequence ID" value="XM_003686021.1"/>
</dbReference>
<dbReference type="PROSITE" id="PS50920">
    <property type="entry name" value="SOLCAR"/>
    <property type="match status" value="3"/>
</dbReference>
<dbReference type="SUPFAM" id="SSF47473">
    <property type="entry name" value="EF-hand"/>
    <property type="match status" value="1"/>
</dbReference>
<keyword evidence="5" id="KW-0479">Metal-binding</keyword>
<dbReference type="InterPro" id="IPR018108">
    <property type="entry name" value="MCP_transmembrane"/>
</dbReference>
<keyword evidence="3" id="KW-0813">Transport</keyword>
<dbReference type="PROSITE" id="PS50222">
    <property type="entry name" value="EF_HAND_2"/>
    <property type="match status" value="2"/>
</dbReference>
<dbReference type="AlphaFoldDB" id="G8BV53"/>
<dbReference type="PANTHER" id="PTHR24089">
    <property type="entry name" value="SOLUTE CARRIER FAMILY 25"/>
    <property type="match status" value="1"/>
</dbReference>
<dbReference type="Pfam" id="PF00153">
    <property type="entry name" value="Mito_carr"/>
    <property type="match status" value="3"/>
</dbReference>
<feature type="domain" description="EF-hand" evidence="15">
    <location>
        <begin position="49"/>
        <end position="84"/>
    </location>
</feature>
<evidence type="ECO:0000256" key="7">
    <source>
        <dbReference type="ARBA" id="ARBA00022792"/>
    </source>
</evidence>
<dbReference type="GO" id="GO:0055085">
    <property type="term" value="P:transmembrane transport"/>
    <property type="evidence" value="ECO:0007669"/>
    <property type="project" value="InterPro"/>
</dbReference>
<organism evidence="16 17">
    <name type="scientific">Tetrapisispora phaffii (strain ATCC 24235 / CBS 4417 / NBRC 1672 / NRRL Y-8282 / UCD 70-5)</name>
    <name type="common">Yeast</name>
    <name type="synonym">Fabospora phaffii</name>
    <dbReference type="NCBI Taxonomy" id="1071381"/>
    <lineage>
        <taxon>Eukaryota</taxon>
        <taxon>Fungi</taxon>
        <taxon>Dikarya</taxon>
        <taxon>Ascomycota</taxon>
        <taxon>Saccharomycotina</taxon>
        <taxon>Saccharomycetes</taxon>
        <taxon>Saccharomycetales</taxon>
        <taxon>Saccharomycetaceae</taxon>
        <taxon>Tetrapisispora</taxon>
    </lineage>
</organism>
<sequence>MVIRSDGGKDENGNDNQNNVHRNTHATDKGNSKLKKLPILKYLFEDELSRDRRYETIFNRLDINKDGKITQLGLNEAFVKNDMPLKNNNEALVNLFHAMDANDDKIIDLEDFKIYAKTAEKQIRSGFEKIDTDGDGLVKPEEISNYLIRLSKDAHQDPIKLDNGNNNSHNSKSMHSEDKVSRKHPSQSLLNPNLEQFISWAFHMKGKPDIILTKSAEHMHKSDPKGSISSNGIDQNTDQEFITYDQWRDFLLMMPKSKGSRLQTAYFYLFKEDVDLSSEGDMTLINDFLKGFGFFIAGGISGVISRTCTAPFDRLKVFLIARTDLTSTLLHSKKSIAAQKPNIKIDKIRSPIIKAITTLYNQGGLRAFYVGNGLNVMKVFPESSIKFGSFEMTKSLMASIEGIDNKNELSKVSTYIAGGLAGVVAQFSIYPIDTLKFRVQCASLGGNALKGNRLLFETAKQLYREGGIKLFYRGILVGLMGVFPYAALDLGTFSALKKWYINKQSIKLGIPKDDVELSNLVVLPMGALSGTVGASIVYPINLLRTRLQAQGTYAHPYRYTGIKDVFIQTVKRESYSGLYKGLLPTLAKVCPAVSISYLCYENLKKVMKLENH</sequence>
<feature type="repeat" description="Solcar" evidence="12">
    <location>
        <begin position="517"/>
        <end position="606"/>
    </location>
</feature>
<reference evidence="16 17" key="1">
    <citation type="journal article" date="2011" name="Proc. Natl. Acad. Sci. U.S.A.">
        <title>Evolutionary erosion of yeast sex chromosomes by mating-type switching accidents.</title>
        <authorList>
            <person name="Gordon J.L."/>
            <person name="Armisen D."/>
            <person name="Proux-Wera E."/>
            <person name="Oheigeartaigh S.S."/>
            <person name="Byrne K.P."/>
            <person name="Wolfe K.H."/>
        </authorList>
    </citation>
    <scope>NUCLEOTIDE SEQUENCE [LARGE SCALE GENOMIC DNA]</scope>
    <source>
        <strain evidence="17">ATCC 24235 / CBS 4417 / NBRC 1672 / NRRL Y-8282 / UCD 70-5</strain>
    </source>
</reference>
<dbReference type="GO" id="GO:0005743">
    <property type="term" value="C:mitochondrial inner membrane"/>
    <property type="evidence" value="ECO:0007669"/>
    <property type="project" value="UniProtKB-SubCell"/>
</dbReference>
<feature type="repeat" description="Solcar" evidence="12">
    <location>
        <begin position="289"/>
        <end position="396"/>
    </location>
</feature>
<dbReference type="InterPro" id="IPR002048">
    <property type="entry name" value="EF_hand_dom"/>
</dbReference>
<keyword evidence="8" id="KW-0106">Calcium</keyword>
<dbReference type="SUPFAM" id="SSF103506">
    <property type="entry name" value="Mitochondrial carrier"/>
    <property type="match status" value="1"/>
</dbReference>
<feature type="region of interest" description="Disordered" evidence="13">
    <location>
        <begin position="157"/>
        <end position="187"/>
    </location>
</feature>
<dbReference type="InterPro" id="IPR011992">
    <property type="entry name" value="EF-hand-dom_pair"/>
</dbReference>
<evidence type="ECO:0000256" key="3">
    <source>
        <dbReference type="ARBA" id="ARBA00022448"/>
    </source>
</evidence>
<feature type="repeat" description="Solcar" evidence="12">
    <location>
        <begin position="409"/>
        <end position="499"/>
    </location>
</feature>
<keyword evidence="9 14" id="KW-1133">Transmembrane helix</keyword>
<dbReference type="Proteomes" id="UP000005666">
    <property type="component" value="Chromosome 6"/>
</dbReference>
<keyword evidence="6" id="KW-0677">Repeat</keyword>
<dbReference type="Gene3D" id="1.10.238.10">
    <property type="entry name" value="EF-hand"/>
    <property type="match status" value="1"/>
</dbReference>
<protein>
    <recommendedName>
        <fullName evidence="15">EF-hand domain-containing protein</fullName>
    </recommendedName>
</protein>
<feature type="compositionally biased region" description="Basic and acidic residues" evidence="13">
    <location>
        <begin position="1"/>
        <end position="12"/>
    </location>
</feature>
<evidence type="ECO:0000259" key="15">
    <source>
        <dbReference type="PROSITE" id="PS50222"/>
    </source>
</evidence>
<evidence type="ECO:0000256" key="2">
    <source>
        <dbReference type="ARBA" id="ARBA00006375"/>
    </source>
</evidence>
<dbReference type="GeneID" id="11535484"/>
<dbReference type="OrthoDB" id="270584at2759"/>
<keyword evidence="17" id="KW-1185">Reference proteome</keyword>
<evidence type="ECO:0000256" key="8">
    <source>
        <dbReference type="ARBA" id="ARBA00022837"/>
    </source>
</evidence>
<feature type="domain" description="EF-hand" evidence="15">
    <location>
        <begin position="118"/>
        <end position="153"/>
    </location>
</feature>
<keyword evidence="4 12" id="KW-0812">Transmembrane</keyword>
<evidence type="ECO:0000313" key="16">
    <source>
        <dbReference type="EMBL" id="CCE63635.1"/>
    </source>
</evidence>
<evidence type="ECO:0000256" key="11">
    <source>
        <dbReference type="ARBA" id="ARBA00023136"/>
    </source>
</evidence>
<dbReference type="Gene3D" id="1.50.40.10">
    <property type="entry name" value="Mitochondrial carrier domain"/>
    <property type="match status" value="1"/>
</dbReference>
<dbReference type="FunFam" id="1.50.40.10:FF:000016">
    <property type="entry name" value="Solute carrier family 25 member 23"/>
    <property type="match status" value="1"/>
</dbReference>
<proteinExistence type="inferred from homology"/>
<evidence type="ECO:0000256" key="13">
    <source>
        <dbReference type="SAM" id="MobiDB-lite"/>
    </source>
</evidence>
<feature type="region of interest" description="Disordered" evidence="13">
    <location>
        <begin position="1"/>
        <end position="30"/>
    </location>
</feature>
<dbReference type="KEGG" id="tpf:TPHA_0F01510"/>
<keyword evidence="11 12" id="KW-0472">Membrane</keyword>
<evidence type="ECO:0000256" key="5">
    <source>
        <dbReference type="ARBA" id="ARBA00022723"/>
    </source>
</evidence>
<keyword evidence="10" id="KW-0496">Mitochondrion</keyword>
<comment type="similarity">
    <text evidence="2">Belongs to the mitochondrial carrier (TC 2.A.29) family.</text>
</comment>
<dbReference type="HOGENOM" id="CLU_015166_2_2_1"/>
<dbReference type="OMA" id="NTWLSHH"/>
<keyword evidence="7" id="KW-0999">Mitochondrion inner membrane</keyword>
<dbReference type="STRING" id="1071381.G8BV53"/>
<evidence type="ECO:0000256" key="4">
    <source>
        <dbReference type="ARBA" id="ARBA00022692"/>
    </source>
</evidence>
<dbReference type="PRINTS" id="PR00926">
    <property type="entry name" value="MITOCARRIER"/>
</dbReference>
<evidence type="ECO:0000313" key="17">
    <source>
        <dbReference type="Proteomes" id="UP000005666"/>
    </source>
</evidence>
<evidence type="ECO:0000256" key="10">
    <source>
        <dbReference type="ARBA" id="ARBA00023128"/>
    </source>
</evidence>
<evidence type="ECO:0000256" key="12">
    <source>
        <dbReference type="PROSITE-ProRule" id="PRU00282"/>
    </source>
</evidence>
<evidence type="ECO:0000256" key="6">
    <source>
        <dbReference type="ARBA" id="ARBA00022737"/>
    </source>
</evidence>
<evidence type="ECO:0000256" key="9">
    <source>
        <dbReference type="ARBA" id="ARBA00022989"/>
    </source>
</evidence>
<dbReference type="EMBL" id="HE612861">
    <property type="protein sequence ID" value="CCE63635.1"/>
    <property type="molecule type" value="Genomic_DNA"/>
</dbReference>
<feature type="transmembrane region" description="Helical" evidence="14">
    <location>
        <begin position="470"/>
        <end position="488"/>
    </location>
</feature>
<comment type="subcellular location">
    <subcellularLocation>
        <location evidence="1">Mitochondrion inner membrane</location>
        <topology evidence="1">Multi-pass membrane protein</topology>
    </subcellularLocation>
</comment>
<dbReference type="InterPro" id="IPR002067">
    <property type="entry name" value="MCP"/>
</dbReference>
<dbReference type="eggNOG" id="KOG0036">
    <property type="taxonomic scope" value="Eukaryota"/>
</dbReference>
<accession>G8BV53</accession>
<dbReference type="GO" id="GO:0005509">
    <property type="term" value="F:calcium ion binding"/>
    <property type="evidence" value="ECO:0007669"/>
    <property type="project" value="InterPro"/>
</dbReference>
<evidence type="ECO:0000256" key="14">
    <source>
        <dbReference type="SAM" id="Phobius"/>
    </source>
</evidence>
<name>G8BV53_TETPH</name>